<sequence>MNTVTLLTIAGVLIIVGLASYAGYLLLQLKKQKELQQQHRELAIKKRNANIFESVDTICLATIQGQCDLSEAAIRLYNIMDYVQGDERVDFDKEFPATAELFHIVKDMPRGDARQEMEKQQRMRDNLTRQKAEARLNDAIVEELKTLQRTVQPLNDQIDINWWVSFSLPTFSK</sequence>
<evidence type="ECO:0000256" key="1">
    <source>
        <dbReference type="SAM" id="Coils"/>
    </source>
</evidence>
<organism evidence="4 5">
    <name type="scientific">Vibrio variabilis</name>
    <dbReference type="NCBI Taxonomy" id="990271"/>
    <lineage>
        <taxon>Bacteria</taxon>
        <taxon>Pseudomonadati</taxon>
        <taxon>Pseudomonadota</taxon>
        <taxon>Gammaproteobacteria</taxon>
        <taxon>Vibrionales</taxon>
        <taxon>Vibrionaceae</taxon>
        <taxon>Vibrio</taxon>
    </lineage>
</organism>
<evidence type="ECO:0000259" key="3">
    <source>
        <dbReference type="Pfam" id="PF10675"/>
    </source>
</evidence>
<keyword evidence="2" id="KW-0472">Membrane</keyword>
<comment type="caution">
    <text evidence="4">The sequence shown here is derived from an EMBL/GenBank/DDBJ whole genome shotgun (WGS) entry which is preliminary data.</text>
</comment>
<evidence type="ECO:0000313" key="4">
    <source>
        <dbReference type="EMBL" id="GAL29260.1"/>
    </source>
</evidence>
<accession>A0ABQ0JKH4</accession>
<dbReference type="Proteomes" id="UP000029223">
    <property type="component" value="Unassembled WGS sequence"/>
</dbReference>
<protein>
    <submittedName>
        <fullName evidence="4">Periplasmic/membrane protein</fullName>
    </submittedName>
</protein>
<feature type="domain" description="DUF2489" evidence="3">
    <location>
        <begin position="15"/>
        <end position="147"/>
    </location>
</feature>
<dbReference type="EMBL" id="BBMS01000060">
    <property type="protein sequence ID" value="GAL29260.1"/>
    <property type="molecule type" value="Genomic_DNA"/>
</dbReference>
<evidence type="ECO:0000256" key="2">
    <source>
        <dbReference type="SAM" id="Phobius"/>
    </source>
</evidence>
<feature type="transmembrane region" description="Helical" evidence="2">
    <location>
        <begin position="6"/>
        <end position="27"/>
    </location>
</feature>
<keyword evidence="2" id="KW-0812">Transmembrane</keyword>
<dbReference type="Pfam" id="PF10675">
    <property type="entry name" value="DUF2489"/>
    <property type="match status" value="1"/>
</dbReference>
<dbReference type="InterPro" id="IPR019617">
    <property type="entry name" value="DUF2489"/>
</dbReference>
<keyword evidence="2" id="KW-1133">Transmembrane helix</keyword>
<keyword evidence="5" id="KW-1185">Reference proteome</keyword>
<reference evidence="5" key="1">
    <citation type="submission" date="2014-09" db="EMBL/GenBank/DDBJ databases">
        <title>Vibrio variabilis JCM 19239. (C206) whole genome shotgun sequence.</title>
        <authorList>
            <person name="Sawabe T."/>
            <person name="Meirelles P."/>
            <person name="Nakanishi M."/>
            <person name="Sayaka M."/>
            <person name="Hattori M."/>
            <person name="Ohkuma M."/>
        </authorList>
    </citation>
    <scope>NUCLEOTIDE SEQUENCE [LARGE SCALE GENOMIC DNA]</scope>
    <source>
        <strain evidence="5">JCM 19239</strain>
    </source>
</reference>
<feature type="coiled-coil region" evidence="1">
    <location>
        <begin position="110"/>
        <end position="137"/>
    </location>
</feature>
<gene>
    <name evidence="4" type="ORF">JCM19239_784</name>
</gene>
<keyword evidence="1" id="KW-0175">Coiled coil</keyword>
<proteinExistence type="predicted"/>
<name>A0ABQ0JKH4_9VIBR</name>
<evidence type="ECO:0000313" key="5">
    <source>
        <dbReference type="Proteomes" id="UP000029223"/>
    </source>
</evidence>